<evidence type="ECO:0000313" key="7">
    <source>
        <dbReference type="Proteomes" id="UP000515154"/>
    </source>
</evidence>
<dbReference type="AlphaFoldDB" id="A0A6P7TBG8"/>
<evidence type="ECO:0000256" key="5">
    <source>
        <dbReference type="ARBA" id="ARBA00022776"/>
    </source>
</evidence>
<evidence type="ECO:0000256" key="3">
    <source>
        <dbReference type="ARBA" id="ARBA00022618"/>
    </source>
</evidence>
<keyword evidence="3 8" id="KW-0132">Cell division</keyword>
<evidence type="ECO:0000256" key="1">
    <source>
        <dbReference type="ARBA" id="ARBA00006445"/>
    </source>
</evidence>
<dbReference type="SUPFAM" id="SSF50978">
    <property type="entry name" value="WD40 repeat-like"/>
    <property type="match status" value="1"/>
</dbReference>
<name>A0A6P7TBG8_9MOLL</name>
<keyword evidence="2" id="KW-0853">WD repeat</keyword>
<dbReference type="InterPro" id="IPR019775">
    <property type="entry name" value="WD40_repeat_CS"/>
</dbReference>
<dbReference type="GO" id="GO:0005680">
    <property type="term" value="C:anaphase-promoting complex"/>
    <property type="evidence" value="ECO:0007669"/>
    <property type="project" value="TreeGrafter"/>
</dbReference>
<dbReference type="Pfam" id="PF24807">
    <property type="entry name" value="WD40_CDC20-Fz"/>
    <property type="match status" value="1"/>
</dbReference>
<dbReference type="RefSeq" id="XP_029648383.1">
    <property type="nucleotide sequence ID" value="XM_029792523.2"/>
</dbReference>
<comment type="similarity">
    <text evidence="1">Belongs to the WD repeat CDC20/Fizzy family.</text>
</comment>
<dbReference type="PROSITE" id="PS00678">
    <property type="entry name" value="WD_REPEATS_1"/>
    <property type="match status" value="1"/>
</dbReference>
<dbReference type="KEGG" id="osn:115222335"/>
<dbReference type="InterPro" id="IPR001680">
    <property type="entry name" value="WD40_rpt"/>
</dbReference>
<dbReference type="Proteomes" id="UP000515154">
    <property type="component" value="Linkage group LG19"/>
</dbReference>
<keyword evidence="6" id="KW-0131">Cell cycle</keyword>
<dbReference type="GO" id="GO:0010997">
    <property type="term" value="F:anaphase-promoting complex binding"/>
    <property type="evidence" value="ECO:0007669"/>
    <property type="project" value="InterPro"/>
</dbReference>
<keyword evidence="5" id="KW-0498">Mitosis</keyword>
<dbReference type="PANTHER" id="PTHR19918:SF8">
    <property type="entry name" value="FI02843P"/>
    <property type="match status" value="1"/>
</dbReference>
<evidence type="ECO:0000256" key="4">
    <source>
        <dbReference type="ARBA" id="ARBA00022737"/>
    </source>
</evidence>
<dbReference type="GO" id="GO:1990757">
    <property type="term" value="F:ubiquitin ligase activator activity"/>
    <property type="evidence" value="ECO:0007669"/>
    <property type="project" value="TreeGrafter"/>
</dbReference>
<dbReference type="Gene3D" id="2.130.10.10">
    <property type="entry name" value="YVTN repeat-like/Quinoprotein amine dehydrogenase"/>
    <property type="match status" value="1"/>
</dbReference>
<organism evidence="7 8">
    <name type="scientific">Octopus sinensis</name>
    <name type="common">East Asian common octopus</name>
    <dbReference type="NCBI Taxonomy" id="2607531"/>
    <lineage>
        <taxon>Eukaryota</taxon>
        <taxon>Metazoa</taxon>
        <taxon>Spiralia</taxon>
        <taxon>Lophotrochozoa</taxon>
        <taxon>Mollusca</taxon>
        <taxon>Cephalopoda</taxon>
        <taxon>Coleoidea</taxon>
        <taxon>Octopodiformes</taxon>
        <taxon>Octopoda</taxon>
        <taxon>Incirrata</taxon>
        <taxon>Octopodidae</taxon>
        <taxon>Octopus</taxon>
    </lineage>
</organism>
<dbReference type="InterPro" id="IPR015943">
    <property type="entry name" value="WD40/YVTN_repeat-like_dom_sf"/>
</dbReference>
<accession>A0A6P7TBG8</accession>
<gene>
    <name evidence="8" type="primary">LOC115222335</name>
</gene>
<keyword evidence="7" id="KW-1185">Reference proteome</keyword>
<evidence type="ECO:0000256" key="6">
    <source>
        <dbReference type="ARBA" id="ARBA00023306"/>
    </source>
</evidence>
<sequence>MLTKYIIQKQFNAFLAGSTTEITEILRQINHVIDEAYFPTSFENSIYLFSYCKTTMPKQNRKTLHLTELLSHTTKQEGTQNLPMKRNVLQLPSACSWNRSPKSPHEFVFLSPSPNSLQGRSPQQISCNSTPRLKHSCTKSPSTPLDGDRFIPQRSATDTDLAHYMIVKNENLQGEFKTKYNDQLNTVLLDGKNPTSDKVLSFTCKKLNFGCRKSLQNLYKNKANSPCKTATREINQDCDRILDAPDLIDNFYCNLLDWSARNVLCVALGQSCYLFGVEQDCIDALQNNDDRTEDNYVSCVSFSADGSFIGVGNNSGELQIWDTKTKKLLRTMYGAGTSAHTLSWNANVLSCGTNDGTIYHHDIRLSDHVISTFSAHTSIVCGLKWSGNGRYLASGGNDNIVNIWDFNRSVSIQPLLTLTRHRAAVKALSWCPWQDSILASGGGSKDKTIHIWSIPSGKCVNSKLTHSQITSLIWSNEHHEIVSGHGYSNYSLSFWKYPSLESVGELKGHIARILNLALSPDESTIASLSADESIRLWKCFNTNKKSKERLTHGMFSSIR</sequence>
<protein>
    <submittedName>
        <fullName evidence="8">Cell division cycle protein 20 homolog</fullName>
    </submittedName>
</protein>
<dbReference type="InterPro" id="IPR036322">
    <property type="entry name" value="WD40_repeat_dom_sf"/>
</dbReference>
<evidence type="ECO:0000256" key="2">
    <source>
        <dbReference type="ARBA" id="ARBA00022574"/>
    </source>
</evidence>
<dbReference type="PROSITE" id="PS50082">
    <property type="entry name" value="WD_REPEATS_2"/>
    <property type="match status" value="3"/>
</dbReference>
<dbReference type="CDD" id="cd00200">
    <property type="entry name" value="WD40"/>
    <property type="match status" value="1"/>
</dbReference>
<reference evidence="8" key="1">
    <citation type="submission" date="2025-08" db="UniProtKB">
        <authorList>
            <consortium name="RefSeq"/>
        </authorList>
    </citation>
    <scope>IDENTIFICATION</scope>
</reference>
<proteinExistence type="inferred from homology"/>
<dbReference type="SMART" id="SM00320">
    <property type="entry name" value="WD40"/>
    <property type="match status" value="6"/>
</dbReference>
<dbReference type="InterPro" id="IPR056150">
    <property type="entry name" value="WD40_CDC20-Fz"/>
</dbReference>
<dbReference type="InterPro" id="IPR033010">
    <property type="entry name" value="Cdc20/Fizzy"/>
</dbReference>
<dbReference type="GO" id="GO:0031145">
    <property type="term" value="P:anaphase-promoting complex-dependent catabolic process"/>
    <property type="evidence" value="ECO:0007669"/>
    <property type="project" value="TreeGrafter"/>
</dbReference>
<evidence type="ECO:0000313" key="8">
    <source>
        <dbReference type="RefSeq" id="XP_029648383.1"/>
    </source>
</evidence>
<dbReference type="PANTHER" id="PTHR19918">
    <property type="entry name" value="CELL DIVISION CYCLE 20 CDC20 FIZZY -RELATED"/>
    <property type="match status" value="1"/>
</dbReference>
<dbReference type="GO" id="GO:0051301">
    <property type="term" value="P:cell division"/>
    <property type="evidence" value="ECO:0007669"/>
    <property type="project" value="UniProtKB-KW"/>
</dbReference>
<keyword evidence="4" id="KW-0677">Repeat</keyword>
<dbReference type="PROSITE" id="PS50294">
    <property type="entry name" value="WD_REPEATS_REGION"/>
    <property type="match status" value="2"/>
</dbReference>
<dbReference type="GO" id="GO:1905786">
    <property type="term" value="P:positive regulation of anaphase-promoting complex-dependent catabolic process"/>
    <property type="evidence" value="ECO:0007669"/>
    <property type="project" value="TreeGrafter"/>
</dbReference>